<evidence type="ECO:0000256" key="7">
    <source>
        <dbReference type="ARBA" id="ARBA00039099"/>
    </source>
</evidence>
<organism evidence="11 12">
    <name type="scientific">Laccaria amethystina LaAM-08-1</name>
    <dbReference type="NCBI Taxonomy" id="1095629"/>
    <lineage>
        <taxon>Eukaryota</taxon>
        <taxon>Fungi</taxon>
        <taxon>Dikarya</taxon>
        <taxon>Basidiomycota</taxon>
        <taxon>Agaricomycotina</taxon>
        <taxon>Agaricomycetes</taxon>
        <taxon>Agaricomycetidae</taxon>
        <taxon>Agaricales</taxon>
        <taxon>Agaricineae</taxon>
        <taxon>Hydnangiaceae</taxon>
        <taxon>Laccaria</taxon>
    </lineage>
</organism>
<evidence type="ECO:0000256" key="9">
    <source>
        <dbReference type="PROSITE-ProRule" id="PRU00958"/>
    </source>
</evidence>
<dbReference type="InterPro" id="IPR002905">
    <property type="entry name" value="Trm1"/>
</dbReference>
<proteinExistence type="inferred from homology"/>
<keyword evidence="6 9" id="KW-0694">RNA-binding</keyword>
<dbReference type="SUPFAM" id="SSF53335">
    <property type="entry name" value="S-adenosyl-L-methionine-dependent methyltransferases"/>
    <property type="match status" value="1"/>
</dbReference>
<dbReference type="STRING" id="1095629.A0A0C9X8Q7"/>
<dbReference type="InterPro" id="IPR042296">
    <property type="entry name" value="tRNA_met_Trm1_C"/>
</dbReference>
<dbReference type="EMBL" id="KN838541">
    <property type="protein sequence ID" value="KIK08595.1"/>
    <property type="molecule type" value="Genomic_DNA"/>
</dbReference>
<evidence type="ECO:0000256" key="2">
    <source>
        <dbReference type="ARBA" id="ARBA00022603"/>
    </source>
</evidence>
<evidence type="ECO:0000256" key="4">
    <source>
        <dbReference type="ARBA" id="ARBA00022691"/>
    </source>
</evidence>
<dbReference type="EC" id="2.1.1.216" evidence="7 9"/>
<accession>A0A0C9X8Q7</accession>
<dbReference type="Proteomes" id="UP000054477">
    <property type="component" value="Unassembled WGS sequence"/>
</dbReference>
<dbReference type="FunFam" id="3.30.56.70:FF:000001">
    <property type="entry name" value="tRNA (guanine(26)-N(2))-dimethyltransferase"/>
    <property type="match status" value="1"/>
</dbReference>
<keyword evidence="12" id="KW-1185">Reference proteome</keyword>
<keyword evidence="3 9" id="KW-0808">Transferase</keyword>
<dbReference type="Gene3D" id="3.40.50.150">
    <property type="entry name" value="Vaccinia Virus protein VP39"/>
    <property type="match status" value="1"/>
</dbReference>
<reference evidence="11 12" key="1">
    <citation type="submission" date="2014-04" db="EMBL/GenBank/DDBJ databases">
        <authorList>
            <consortium name="DOE Joint Genome Institute"/>
            <person name="Kuo A."/>
            <person name="Kohler A."/>
            <person name="Nagy L.G."/>
            <person name="Floudas D."/>
            <person name="Copeland A."/>
            <person name="Barry K.W."/>
            <person name="Cichocki N."/>
            <person name="Veneault-Fourrey C."/>
            <person name="LaButti K."/>
            <person name="Lindquist E.A."/>
            <person name="Lipzen A."/>
            <person name="Lundell T."/>
            <person name="Morin E."/>
            <person name="Murat C."/>
            <person name="Sun H."/>
            <person name="Tunlid A."/>
            <person name="Henrissat B."/>
            <person name="Grigoriev I.V."/>
            <person name="Hibbett D.S."/>
            <person name="Martin F."/>
            <person name="Nordberg H.P."/>
            <person name="Cantor M.N."/>
            <person name="Hua S.X."/>
        </authorList>
    </citation>
    <scope>NUCLEOTIDE SEQUENCE [LARGE SCALE GENOMIC DNA]</scope>
    <source>
        <strain evidence="11 12">LaAM-08-1</strain>
    </source>
</reference>
<dbReference type="PANTHER" id="PTHR10631">
    <property type="entry name" value="N 2 ,N 2 -DIMETHYLGUANOSINE TRNA METHYLTRANSFERASE"/>
    <property type="match status" value="1"/>
</dbReference>
<gene>
    <name evidence="11" type="ORF">K443DRAFT_672124</name>
</gene>
<dbReference type="InterPro" id="IPR029063">
    <property type="entry name" value="SAM-dependent_MTases_sf"/>
</dbReference>
<dbReference type="Gene3D" id="3.30.56.70">
    <property type="entry name" value="N2,N2-dimethylguanosine tRNA methyltransferase, C-terminal domain"/>
    <property type="match status" value="1"/>
</dbReference>
<comment type="catalytic activity">
    <reaction evidence="8 9">
        <text>guanosine(26) in tRNA + 2 S-adenosyl-L-methionine = N(2)-dimethylguanosine(26) in tRNA + 2 S-adenosyl-L-homocysteine + 2 H(+)</text>
        <dbReference type="Rhea" id="RHEA:43140"/>
        <dbReference type="Rhea" id="RHEA-COMP:10359"/>
        <dbReference type="Rhea" id="RHEA-COMP:10360"/>
        <dbReference type="ChEBI" id="CHEBI:15378"/>
        <dbReference type="ChEBI" id="CHEBI:57856"/>
        <dbReference type="ChEBI" id="CHEBI:59789"/>
        <dbReference type="ChEBI" id="CHEBI:74269"/>
        <dbReference type="ChEBI" id="CHEBI:74513"/>
        <dbReference type="EC" id="2.1.1.216"/>
    </reaction>
</comment>
<sequence length="568" mass="63084">MASNHSVEVPDGFTLHTENTSHILLSSNEAFLNPVQEFNRDISVACIRTWGDDLNITKEEKWKRNQEKRLQRGSKKRFKGEESEFVGGSTEPPEKDASQGGHLRGTEVRYQPYKFTLLEALSATGLRSIRYAKELPHIKYVIANDLSPTAVATMNRNIMINHLGDTTEGGDDPSQPPITIPGKVRINEGDACSLMYNHREEKNRVDVVDLDPYGTAAPFMDAAVQCVKDEGLLCVTCTDLSVLATTNYPEKCFSNYGGVPVKAEYCHEAALRLVLHSLSTSAARYGRYITPLLSLSIDFYVRVFVRVATAPLEVKKTLTNTSTFYVCSSCQSFYEQPLGKAVEKKHDTSGNSNWSFKTQAGPSVPEKCPECDSVLHVAGPMWSGPLHDPSFIGRMLDHLESNQSNYGTAVRMKGMLTVAKEELPTLFYFTPAKISSFFHCNTPSLDDVASALLHAGHHISRSHACPGSLKTTATRHDLHEVFRSWVKLHPVKLENISESSPARRLLAVEPKSIANFTRHPDSVTASGKVKLVRYQENPTSYWGPGKKSTHNKIDLKRKRKVDEGGNST</sequence>
<reference evidence="12" key="2">
    <citation type="submission" date="2015-01" db="EMBL/GenBank/DDBJ databases">
        <title>Evolutionary Origins and Diversification of the Mycorrhizal Mutualists.</title>
        <authorList>
            <consortium name="DOE Joint Genome Institute"/>
            <consortium name="Mycorrhizal Genomics Consortium"/>
            <person name="Kohler A."/>
            <person name="Kuo A."/>
            <person name="Nagy L.G."/>
            <person name="Floudas D."/>
            <person name="Copeland A."/>
            <person name="Barry K.W."/>
            <person name="Cichocki N."/>
            <person name="Veneault-Fourrey C."/>
            <person name="LaButti K."/>
            <person name="Lindquist E.A."/>
            <person name="Lipzen A."/>
            <person name="Lundell T."/>
            <person name="Morin E."/>
            <person name="Murat C."/>
            <person name="Riley R."/>
            <person name="Ohm R."/>
            <person name="Sun H."/>
            <person name="Tunlid A."/>
            <person name="Henrissat B."/>
            <person name="Grigoriev I.V."/>
            <person name="Hibbett D.S."/>
            <person name="Martin F."/>
        </authorList>
    </citation>
    <scope>NUCLEOTIDE SEQUENCE [LARGE SCALE GENOMIC DNA]</scope>
    <source>
        <strain evidence="12">LaAM-08-1</strain>
    </source>
</reference>
<evidence type="ECO:0000256" key="3">
    <source>
        <dbReference type="ARBA" id="ARBA00022679"/>
    </source>
</evidence>
<name>A0A0C9X8Q7_9AGAR</name>
<dbReference type="GO" id="GO:0160104">
    <property type="term" value="F:tRNA (guanine(26)-N2)-dimethyltransferase activity"/>
    <property type="evidence" value="ECO:0007669"/>
    <property type="project" value="UniProtKB-UniRule"/>
</dbReference>
<dbReference type="GO" id="GO:0002940">
    <property type="term" value="P:tRNA N2-guanine methylation"/>
    <property type="evidence" value="ECO:0007669"/>
    <property type="project" value="TreeGrafter"/>
</dbReference>
<evidence type="ECO:0000256" key="10">
    <source>
        <dbReference type="SAM" id="MobiDB-lite"/>
    </source>
</evidence>
<feature type="region of interest" description="Disordered" evidence="10">
    <location>
        <begin position="538"/>
        <end position="568"/>
    </location>
</feature>
<feature type="region of interest" description="Disordered" evidence="10">
    <location>
        <begin position="63"/>
        <end position="105"/>
    </location>
</feature>
<keyword evidence="4 9" id="KW-0949">S-adenosyl-L-methionine</keyword>
<dbReference type="OrthoDB" id="6349953at2759"/>
<dbReference type="PANTHER" id="PTHR10631:SF3">
    <property type="entry name" value="TRNA (GUANINE(26)-N(2))-DIMETHYLTRANSFERASE"/>
    <property type="match status" value="1"/>
</dbReference>
<keyword evidence="5 9" id="KW-0819">tRNA processing</keyword>
<comment type="similarity">
    <text evidence="9">Belongs to the class I-like SAM-binding methyltransferase superfamily. Trm1 family.</text>
</comment>
<keyword evidence="2 9" id="KW-0489">Methyltransferase</keyword>
<dbReference type="GO" id="GO:0005634">
    <property type="term" value="C:nucleus"/>
    <property type="evidence" value="ECO:0007669"/>
    <property type="project" value="TreeGrafter"/>
</dbReference>
<dbReference type="PROSITE" id="PS51626">
    <property type="entry name" value="SAM_MT_TRM1"/>
    <property type="match status" value="1"/>
</dbReference>
<dbReference type="GO" id="GO:0000049">
    <property type="term" value="F:tRNA binding"/>
    <property type="evidence" value="ECO:0007669"/>
    <property type="project" value="UniProtKB-UniRule"/>
</dbReference>
<evidence type="ECO:0000256" key="5">
    <source>
        <dbReference type="ARBA" id="ARBA00022694"/>
    </source>
</evidence>
<protein>
    <recommendedName>
        <fullName evidence="7 9">tRNA (guanine(26)-N(2))-dimethyltransferase</fullName>
        <ecNumber evidence="7 9">2.1.1.216</ecNumber>
    </recommendedName>
</protein>
<dbReference type="AlphaFoldDB" id="A0A0C9X8Q7"/>
<dbReference type="HOGENOM" id="CLU_010862_4_0_1"/>
<dbReference type="NCBIfam" id="TIGR00308">
    <property type="entry name" value="TRM1"/>
    <property type="match status" value="1"/>
</dbReference>
<keyword evidence="1 9" id="KW-0820">tRNA-binding</keyword>
<dbReference type="FunFam" id="3.40.50.150:FF:000450">
    <property type="entry name" value="N2,N2-dimethylguanosine tRNA methyltransferase, putative"/>
    <property type="match status" value="1"/>
</dbReference>
<dbReference type="Pfam" id="PF02005">
    <property type="entry name" value="TRM"/>
    <property type="match status" value="1"/>
</dbReference>
<evidence type="ECO:0000313" key="12">
    <source>
        <dbReference type="Proteomes" id="UP000054477"/>
    </source>
</evidence>
<evidence type="ECO:0000256" key="8">
    <source>
        <dbReference type="ARBA" id="ARBA00051897"/>
    </source>
</evidence>
<evidence type="ECO:0000256" key="6">
    <source>
        <dbReference type="ARBA" id="ARBA00022884"/>
    </source>
</evidence>
<evidence type="ECO:0000256" key="1">
    <source>
        <dbReference type="ARBA" id="ARBA00022555"/>
    </source>
</evidence>
<feature type="compositionally biased region" description="Basic residues" evidence="10">
    <location>
        <begin position="547"/>
        <end position="559"/>
    </location>
</feature>
<evidence type="ECO:0000313" key="11">
    <source>
        <dbReference type="EMBL" id="KIK08595.1"/>
    </source>
</evidence>